<dbReference type="AlphaFoldDB" id="K9XTS7"/>
<evidence type="ECO:0000256" key="4">
    <source>
        <dbReference type="ARBA" id="ARBA00023172"/>
    </source>
</evidence>
<feature type="domain" description="Cas12f1-like TNB" evidence="6">
    <location>
        <begin position="299"/>
        <end position="364"/>
    </location>
</feature>
<keyword evidence="8" id="KW-1185">Reference proteome</keyword>
<evidence type="ECO:0000259" key="5">
    <source>
        <dbReference type="Pfam" id="PF01385"/>
    </source>
</evidence>
<evidence type="ECO:0000256" key="3">
    <source>
        <dbReference type="ARBA" id="ARBA00023125"/>
    </source>
</evidence>
<dbReference type="GO" id="GO:0006310">
    <property type="term" value="P:DNA recombination"/>
    <property type="evidence" value="ECO:0007669"/>
    <property type="project" value="UniProtKB-KW"/>
</dbReference>
<sequence length="405" mass="47298">MFVLEYKLRGKESQYRAIDEAIRTVQFVRNKCLRYWEDNKGIGQKDIYRYTTVLRNEFDFVKDLNSTACQQACERTWTSILKFYTNCKNNISGKKGYPKYSKRTRSVEFKKSGWKLNRDAKRIAFTDGKNIGEFKLVGSRDLLYFQDWQIQRVRIVRRADGYFVQLMLRLDPRDITPQLEPTKKCVAIDVGLKYFYCDSNNETVQCPKYYRKAEKRLNKLNKRKSRKFKKNQKQSNNYIKARKKYAKAHLKISRQREEFARMKALRLIQSNDLIAYEDLKVKNLVRNKKLASSINDAAWSQLRKWIEYFGLKYGRLTIAVPPQYTTSDCPGCGKRVKKSLSTRTHVCDCGIPVLDRDYAASLNILKKATIGHIGSWSNEILDLNAWGDSTSMLVGSNTCQGKLSQ</sequence>
<keyword evidence="3" id="KW-0238">DNA-binding</keyword>
<comment type="similarity">
    <text evidence="1">In the C-terminal section; belongs to the transposase 35 family.</text>
</comment>
<accession>K9XTS7</accession>
<dbReference type="InterPro" id="IPR010095">
    <property type="entry name" value="Cas12f1-like_TNB"/>
</dbReference>
<keyword evidence="2" id="KW-0815">Transposition</keyword>
<dbReference type="OrthoDB" id="439709at2"/>
<dbReference type="NCBIfam" id="NF040570">
    <property type="entry name" value="guided_TnpB"/>
    <property type="match status" value="1"/>
</dbReference>
<name>K9XTS7_STAC7</name>
<dbReference type="InterPro" id="IPR001959">
    <property type="entry name" value="Transposase"/>
</dbReference>
<reference evidence="8" key="1">
    <citation type="journal article" date="2013" name="Proc. Natl. Acad. Sci. U.S.A.">
        <title>Improving the coverage of the cyanobacterial phylum using diversity-driven genome sequencing.</title>
        <authorList>
            <person name="Shih P.M."/>
            <person name="Wu D."/>
            <person name="Latifi A."/>
            <person name="Axen S.D."/>
            <person name="Fewer D.P."/>
            <person name="Talla E."/>
            <person name="Calteau A."/>
            <person name="Cai F."/>
            <person name="Tandeau de Marsac N."/>
            <person name="Rippka R."/>
            <person name="Herdman M."/>
            <person name="Sivonen K."/>
            <person name="Coursin T."/>
            <person name="Laurent T."/>
            <person name="Goodwin L."/>
            <person name="Nolan M."/>
            <person name="Davenport K.W."/>
            <person name="Han C.S."/>
            <person name="Rubin E.M."/>
            <person name="Eisen J.A."/>
            <person name="Woyke T."/>
            <person name="Gugger M."/>
            <person name="Kerfeld C.A."/>
        </authorList>
    </citation>
    <scope>NUCLEOTIDE SEQUENCE [LARGE SCALE GENOMIC DNA]</scope>
    <source>
        <strain evidence="8">ATCC 29371 / PCC 7437</strain>
    </source>
</reference>
<evidence type="ECO:0000313" key="7">
    <source>
        <dbReference type="EMBL" id="AFZ35057.1"/>
    </source>
</evidence>
<dbReference type="HOGENOM" id="CLU_032903_1_1_3"/>
<feature type="domain" description="Probable transposase IS891/IS1136/IS1341" evidence="5">
    <location>
        <begin position="177"/>
        <end position="287"/>
    </location>
</feature>
<evidence type="ECO:0000259" key="6">
    <source>
        <dbReference type="Pfam" id="PF07282"/>
    </source>
</evidence>
<dbReference type="PATRIC" id="fig|111780.3.peg.1553"/>
<proteinExistence type="inferred from homology"/>
<keyword evidence="4" id="KW-0233">DNA recombination</keyword>
<organism evidence="7 8">
    <name type="scientific">Stanieria cyanosphaera (strain ATCC 29371 / PCC 7437)</name>
    <dbReference type="NCBI Taxonomy" id="111780"/>
    <lineage>
        <taxon>Bacteria</taxon>
        <taxon>Bacillati</taxon>
        <taxon>Cyanobacteriota</taxon>
        <taxon>Cyanophyceae</taxon>
        <taxon>Pleurocapsales</taxon>
        <taxon>Dermocarpellaceae</taxon>
        <taxon>Stanieria</taxon>
    </lineage>
</organism>
<dbReference type="EMBL" id="CP003653">
    <property type="protein sequence ID" value="AFZ35057.1"/>
    <property type="molecule type" value="Genomic_DNA"/>
</dbReference>
<dbReference type="Pfam" id="PF01385">
    <property type="entry name" value="OrfB_IS605"/>
    <property type="match status" value="1"/>
</dbReference>
<dbReference type="GO" id="GO:0032196">
    <property type="term" value="P:transposition"/>
    <property type="evidence" value="ECO:0007669"/>
    <property type="project" value="UniProtKB-KW"/>
</dbReference>
<dbReference type="Pfam" id="PF07282">
    <property type="entry name" value="Cas12f1-like_TNB"/>
    <property type="match status" value="1"/>
</dbReference>
<evidence type="ECO:0000256" key="2">
    <source>
        <dbReference type="ARBA" id="ARBA00022578"/>
    </source>
</evidence>
<evidence type="ECO:0000256" key="1">
    <source>
        <dbReference type="ARBA" id="ARBA00008761"/>
    </source>
</evidence>
<protein>
    <submittedName>
        <fullName evidence="7">Transposase, IS605 OrfB family</fullName>
    </submittedName>
</protein>
<dbReference type="Proteomes" id="UP000010473">
    <property type="component" value="Chromosome"/>
</dbReference>
<dbReference type="GO" id="GO:0003677">
    <property type="term" value="F:DNA binding"/>
    <property type="evidence" value="ECO:0007669"/>
    <property type="project" value="UniProtKB-KW"/>
</dbReference>
<evidence type="ECO:0000313" key="8">
    <source>
        <dbReference type="Proteomes" id="UP000010473"/>
    </source>
</evidence>
<dbReference type="eggNOG" id="COG0675">
    <property type="taxonomic scope" value="Bacteria"/>
</dbReference>
<dbReference type="RefSeq" id="WP_015192729.1">
    <property type="nucleotide sequence ID" value="NC_019748.1"/>
</dbReference>
<dbReference type="KEGG" id="scs:Sta7437_1490"/>
<gene>
    <name evidence="7" type="ordered locus">Sta7437_1490</name>
</gene>